<proteinExistence type="predicted"/>
<dbReference type="Gene3D" id="2.30.30.100">
    <property type="match status" value="1"/>
</dbReference>
<evidence type="ECO:0000313" key="3">
    <source>
        <dbReference type="Proteomes" id="UP001328107"/>
    </source>
</evidence>
<name>A0AAN4ZIL5_9BILA</name>
<organism evidence="2 3">
    <name type="scientific">Pristionchus mayeri</name>
    <dbReference type="NCBI Taxonomy" id="1317129"/>
    <lineage>
        <taxon>Eukaryota</taxon>
        <taxon>Metazoa</taxon>
        <taxon>Ecdysozoa</taxon>
        <taxon>Nematoda</taxon>
        <taxon>Chromadorea</taxon>
        <taxon>Rhabditida</taxon>
        <taxon>Rhabditina</taxon>
        <taxon>Diplogasteromorpha</taxon>
        <taxon>Diplogasteroidea</taxon>
        <taxon>Neodiplogasteridae</taxon>
        <taxon>Pristionchus</taxon>
    </lineage>
</organism>
<feature type="non-terminal residue" evidence="2">
    <location>
        <position position="61"/>
    </location>
</feature>
<feature type="domain" description="Ataxin 2 SM" evidence="1">
    <location>
        <begin position="11"/>
        <end position="56"/>
    </location>
</feature>
<dbReference type="InterPro" id="IPR025852">
    <property type="entry name" value="SM_dom_ATX"/>
</dbReference>
<dbReference type="Proteomes" id="UP001328107">
    <property type="component" value="Unassembled WGS sequence"/>
</dbReference>
<dbReference type="Pfam" id="PF14438">
    <property type="entry name" value="SM-ATX"/>
    <property type="match status" value="1"/>
</dbReference>
<reference evidence="3" key="1">
    <citation type="submission" date="2022-10" db="EMBL/GenBank/DDBJ databases">
        <title>Genome assembly of Pristionchus species.</title>
        <authorList>
            <person name="Yoshida K."/>
            <person name="Sommer R.J."/>
        </authorList>
    </citation>
    <scope>NUCLEOTIDE SEQUENCE [LARGE SCALE GENOMIC DNA]</scope>
    <source>
        <strain evidence="3">RS5460</strain>
    </source>
</reference>
<dbReference type="InterPro" id="IPR010920">
    <property type="entry name" value="LSM_dom_sf"/>
</dbReference>
<evidence type="ECO:0000313" key="2">
    <source>
        <dbReference type="EMBL" id="GMR41506.1"/>
    </source>
</evidence>
<keyword evidence="3" id="KW-1185">Reference proteome</keyword>
<comment type="caution">
    <text evidence="2">The sequence shown here is derived from an EMBL/GenBank/DDBJ whole genome shotgun (WGS) entry which is preliminary data.</text>
</comment>
<evidence type="ECO:0000259" key="1">
    <source>
        <dbReference type="Pfam" id="PF14438"/>
    </source>
</evidence>
<protein>
    <recommendedName>
        <fullName evidence="1">Ataxin 2 SM domain-containing protein</fullName>
    </recommendedName>
</protein>
<dbReference type="AlphaFoldDB" id="A0AAN4ZIL5"/>
<dbReference type="SUPFAM" id="SSF50182">
    <property type="entry name" value="Sm-like ribonucleoproteins"/>
    <property type="match status" value="1"/>
</dbReference>
<gene>
    <name evidence="2" type="ORF">PMAYCL1PPCAC_11701</name>
</gene>
<sequence length="61" mass="6468">PVTGLHANFSLLCELNEAVGKEVVLELVDGSVFTGIFACASDQMDVGLYNACNVFAESDED</sequence>
<accession>A0AAN4ZIL5</accession>
<feature type="non-terminal residue" evidence="2">
    <location>
        <position position="1"/>
    </location>
</feature>
<dbReference type="EMBL" id="BTRK01000003">
    <property type="protein sequence ID" value="GMR41506.1"/>
    <property type="molecule type" value="Genomic_DNA"/>
</dbReference>